<evidence type="ECO:0000313" key="1">
    <source>
        <dbReference type="EMBL" id="KAG6410570.1"/>
    </source>
</evidence>
<proteinExistence type="predicted"/>
<dbReference type="EMBL" id="PNBA02000010">
    <property type="protein sequence ID" value="KAG6410570.1"/>
    <property type="molecule type" value="Genomic_DNA"/>
</dbReference>
<keyword evidence="2" id="KW-1185">Reference proteome</keyword>
<accession>A0A8X8XE59</accession>
<comment type="caution">
    <text evidence="1">The sequence shown here is derived from an EMBL/GenBank/DDBJ whole genome shotgun (WGS) entry which is preliminary data.</text>
</comment>
<dbReference type="Proteomes" id="UP000298416">
    <property type="component" value="Unassembled WGS sequence"/>
</dbReference>
<organism evidence="1">
    <name type="scientific">Salvia splendens</name>
    <name type="common">Scarlet sage</name>
    <dbReference type="NCBI Taxonomy" id="180675"/>
    <lineage>
        <taxon>Eukaryota</taxon>
        <taxon>Viridiplantae</taxon>
        <taxon>Streptophyta</taxon>
        <taxon>Embryophyta</taxon>
        <taxon>Tracheophyta</taxon>
        <taxon>Spermatophyta</taxon>
        <taxon>Magnoliopsida</taxon>
        <taxon>eudicotyledons</taxon>
        <taxon>Gunneridae</taxon>
        <taxon>Pentapetalae</taxon>
        <taxon>asterids</taxon>
        <taxon>lamiids</taxon>
        <taxon>Lamiales</taxon>
        <taxon>Lamiaceae</taxon>
        <taxon>Nepetoideae</taxon>
        <taxon>Mentheae</taxon>
        <taxon>Salviinae</taxon>
        <taxon>Salvia</taxon>
        <taxon>Salvia subgen. Calosphace</taxon>
        <taxon>core Calosphace</taxon>
    </lineage>
</organism>
<gene>
    <name evidence="1" type="ORF">SASPL_128632</name>
</gene>
<evidence type="ECO:0000313" key="2">
    <source>
        <dbReference type="Proteomes" id="UP000298416"/>
    </source>
</evidence>
<reference evidence="1" key="1">
    <citation type="submission" date="2018-01" db="EMBL/GenBank/DDBJ databases">
        <authorList>
            <person name="Mao J.F."/>
        </authorList>
    </citation>
    <scope>NUCLEOTIDE SEQUENCE</scope>
    <source>
        <strain evidence="1">Huo1</strain>
        <tissue evidence="1">Leaf</tissue>
    </source>
</reference>
<sequence>MSMLAHVFFSWLLSVKLGFGVMVSTVLAYVIPNVGQLMYITCGGCRETWNNQALCIIWRDDLIGLKTYILLC</sequence>
<dbReference type="AlphaFoldDB" id="A0A8X8XE59"/>
<reference evidence="1" key="2">
    <citation type="submission" date="2020-08" db="EMBL/GenBank/DDBJ databases">
        <title>Plant Genome Project.</title>
        <authorList>
            <person name="Zhang R.-G."/>
        </authorList>
    </citation>
    <scope>NUCLEOTIDE SEQUENCE</scope>
    <source>
        <strain evidence="1">Huo1</strain>
        <tissue evidence="1">Leaf</tissue>
    </source>
</reference>
<protein>
    <submittedName>
        <fullName evidence="1">Uncharacterized protein</fullName>
    </submittedName>
</protein>
<name>A0A8X8XE59_SALSN</name>